<dbReference type="Pfam" id="PF00482">
    <property type="entry name" value="T2SSF"/>
    <property type="match status" value="2"/>
</dbReference>
<dbReference type="RefSeq" id="WP_133593127.1">
    <property type="nucleotide sequence ID" value="NZ_CP037953.1"/>
</dbReference>
<evidence type="ECO:0000256" key="10">
    <source>
        <dbReference type="SAM" id="Phobius"/>
    </source>
</evidence>
<sequence>MALQAVKKEVPVKPRPGAITRQKQTVEKQKTYVWIGTDKKGQKLKGEMQASNEALVKAHLRKQGLVPVKVNRKAADLFAPRKKPITASDISLVSRQLATMMKAGVPLVQSFEIIGKGNDKPAVQELMLNIKADVEAGAPFHESLRKHPKEFDPLFCDLVAAGEQSGALEQMLDRIATYKEKTERIKAKIKKALFYPIAVLVVAVIVTAILLLFVVPMFEDMFKSFGADLPAFTQFVLGISRSLQETWYVYLIAIVAASFGFGYLNRTSQKFRDGKERVILKMPVVGMILHKAAIARYARTLSTTFAAGVPLVEALESAAGASGNVVYRNAILKIRDDVTTGTQMNLAMQSSGVFPNMVVQMVAIGEESGSLDSMLSKVADIYEAEVDDAVDSLSALLEPIIMAVLGVVVGGLIIAMYLPIFNLGKAI</sequence>
<dbReference type="PANTHER" id="PTHR30012">
    <property type="entry name" value="GENERAL SECRETION PATHWAY PROTEIN"/>
    <property type="match status" value="1"/>
</dbReference>
<gene>
    <name evidence="12" type="ORF">EV696_12349</name>
</gene>
<organism evidence="12 13">
    <name type="scientific">Permianibacter aggregans</name>
    <dbReference type="NCBI Taxonomy" id="1510150"/>
    <lineage>
        <taxon>Bacteria</taxon>
        <taxon>Pseudomonadati</taxon>
        <taxon>Pseudomonadota</taxon>
        <taxon>Gammaproteobacteria</taxon>
        <taxon>Pseudomonadales</taxon>
        <taxon>Pseudomonadaceae</taxon>
        <taxon>Permianibacter</taxon>
    </lineage>
</organism>
<comment type="subcellular location">
    <subcellularLocation>
        <location evidence="1 9">Cell inner membrane</location>
        <topology evidence="1 9">Multi-pass membrane protein</topology>
    </subcellularLocation>
</comment>
<dbReference type="AlphaFoldDB" id="A0A4R6UFD1"/>
<reference evidence="12 13" key="1">
    <citation type="submission" date="2019-03" db="EMBL/GenBank/DDBJ databases">
        <title>Genomic Encyclopedia of Type Strains, Phase IV (KMG-IV): sequencing the most valuable type-strain genomes for metagenomic binning, comparative biology and taxonomic classification.</title>
        <authorList>
            <person name="Goeker M."/>
        </authorList>
    </citation>
    <scope>NUCLEOTIDE SEQUENCE [LARGE SCALE GENOMIC DNA]</scope>
    <source>
        <strain evidence="12 13">DSM 103792</strain>
    </source>
</reference>
<dbReference type="GO" id="GO:0005886">
    <property type="term" value="C:plasma membrane"/>
    <property type="evidence" value="ECO:0007669"/>
    <property type="project" value="UniProtKB-SubCell"/>
</dbReference>
<keyword evidence="13" id="KW-1185">Reference proteome</keyword>
<dbReference type="PROSITE" id="PS00874">
    <property type="entry name" value="T2SP_F"/>
    <property type="match status" value="1"/>
</dbReference>
<feature type="domain" description="Type II secretion system protein GspF" evidence="11">
    <location>
        <begin position="94"/>
        <end position="216"/>
    </location>
</feature>
<evidence type="ECO:0000256" key="8">
    <source>
        <dbReference type="ARBA" id="ARBA00023136"/>
    </source>
</evidence>
<evidence type="ECO:0000259" key="11">
    <source>
        <dbReference type="Pfam" id="PF00482"/>
    </source>
</evidence>
<comment type="similarity">
    <text evidence="2 9">Belongs to the GSP F family.</text>
</comment>
<keyword evidence="5" id="KW-0997">Cell inner membrane</keyword>
<comment type="caution">
    <text evidence="12">The sequence shown here is derived from an EMBL/GenBank/DDBJ whole genome shotgun (WGS) entry which is preliminary data.</text>
</comment>
<evidence type="ECO:0000313" key="12">
    <source>
        <dbReference type="EMBL" id="TDQ44646.1"/>
    </source>
</evidence>
<evidence type="ECO:0000256" key="4">
    <source>
        <dbReference type="ARBA" id="ARBA00022475"/>
    </source>
</evidence>
<dbReference type="GO" id="GO:0015628">
    <property type="term" value="P:protein secretion by the type II secretion system"/>
    <property type="evidence" value="ECO:0007669"/>
    <property type="project" value="TreeGrafter"/>
</dbReference>
<dbReference type="Gene3D" id="1.20.81.30">
    <property type="entry name" value="Type II secretion system (T2SS), domain F"/>
    <property type="match status" value="2"/>
</dbReference>
<dbReference type="PRINTS" id="PR00812">
    <property type="entry name" value="BCTERIALGSPF"/>
</dbReference>
<accession>A0A4R6UFD1</accession>
<keyword evidence="3 9" id="KW-0813">Transport</keyword>
<evidence type="ECO:0000256" key="9">
    <source>
        <dbReference type="RuleBase" id="RU003923"/>
    </source>
</evidence>
<dbReference type="InterPro" id="IPR018076">
    <property type="entry name" value="T2SS_GspF_dom"/>
</dbReference>
<dbReference type="OrthoDB" id="9805682at2"/>
<feature type="transmembrane region" description="Helical" evidence="10">
    <location>
        <begin position="247"/>
        <end position="266"/>
    </location>
</feature>
<evidence type="ECO:0000256" key="7">
    <source>
        <dbReference type="ARBA" id="ARBA00022989"/>
    </source>
</evidence>
<dbReference type="FunFam" id="1.20.81.30:FF:000001">
    <property type="entry name" value="Type II secretion system protein F"/>
    <property type="match status" value="2"/>
</dbReference>
<protein>
    <submittedName>
        <fullName evidence="12">Type II secretion system protein F (GspF)</fullName>
    </submittedName>
</protein>
<feature type="domain" description="Type II secretion system protein GspF" evidence="11">
    <location>
        <begin position="298"/>
        <end position="419"/>
    </location>
</feature>
<keyword evidence="7 10" id="KW-1133">Transmembrane helix</keyword>
<evidence type="ECO:0000256" key="2">
    <source>
        <dbReference type="ARBA" id="ARBA00005745"/>
    </source>
</evidence>
<dbReference type="Proteomes" id="UP000295375">
    <property type="component" value="Unassembled WGS sequence"/>
</dbReference>
<feature type="transmembrane region" description="Helical" evidence="10">
    <location>
        <begin position="278"/>
        <end position="298"/>
    </location>
</feature>
<keyword evidence="6 9" id="KW-0812">Transmembrane</keyword>
<evidence type="ECO:0000256" key="5">
    <source>
        <dbReference type="ARBA" id="ARBA00022519"/>
    </source>
</evidence>
<keyword evidence="4" id="KW-1003">Cell membrane</keyword>
<dbReference type="PANTHER" id="PTHR30012:SF7">
    <property type="entry name" value="PROTEIN TRANSPORT PROTEIN HOFC HOMOLOG"/>
    <property type="match status" value="1"/>
</dbReference>
<evidence type="ECO:0000313" key="13">
    <source>
        <dbReference type="Proteomes" id="UP000295375"/>
    </source>
</evidence>
<dbReference type="InterPro" id="IPR001992">
    <property type="entry name" value="T2SS_GspF/T4SS_PilC_CS"/>
</dbReference>
<keyword evidence="8 10" id="KW-0472">Membrane</keyword>
<proteinExistence type="inferred from homology"/>
<evidence type="ECO:0000256" key="3">
    <source>
        <dbReference type="ARBA" id="ARBA00022448"/>
    </source>
</evidence>
<feature type="transmembrane region" description="Helical" evidence="10">
    <location>
        <begin position="400"/>
        <end position="421"/>
    </location>
</feature>
<dbReference type="InterPro" id="IPR003004">
    <property type="entry name" value="GspF/PilC"/>
</dbReference>
<evidence type="ECO:0000256" key="1">
    <source>
        <dbReference type="ARBA" id="ARBA00004429"/>
    </source>
</evidence>
<evidence type="ECO:0000256" key="6">
    <source>
        <dbReference type="ARBA" id="ARBA00022692"/>
    </source>
</evidence>
<dbReference type="EMBL" id="SNYM01000023">
    <property type="protein sequence ID" value="TDQ44646.1"/>
    <property type="molecule type" value="Genomic_DNA"/>
</dbReference>
<dbReference type="InterPro" id="IPR042094">
    <property type="entry name" value="T2SS_GspF_sf"/>
</dbReference>
<name>A0A4R6UFD1_9GAMM</name>
<feature type="transmembrane region" description="Helical" evidence="10">
    <location>
        <begin position="193"/>
        <end position="215"/>
    </location>
</feature>